<dbReference type="SUPFAM" id="SSF55729">
    <property type="entry name" value="Acyl-CoA N-acyltransferases (Nat)"/>
    <property type="match status" value="1"/>
</dbReference>
<keyword evidence="1" id="KW-0808">Transferase</keyword>
<dbReference type="Proteomes" id="UP000196880">
    <property type="component" value="Unassembled WGS sequence"/>
</dbReference>
<dbReference type="Gene3D" id="3.40.630.30">
    <property type="match status" value="1"/>
</dbReference>
<proteinExistence type="predicted"/>
<protein>
    <submittedName>
        <fullName evidence="1">GNAT family N-acetyltransferase</fullName>
    </submittedName>
</protein>
<evidence type="ECO:0000313" key="2">
    <source>
        <dbReference type="Proteomes" id="UP000196880"/>
    </source>
</evidence>
<keyword evidence="2" id="KW-1185">Reference proteome</keyword>
<sequence>MIGSEQFQIEILDHLFDVSAADWNALLSPDAGPFLRHEFLSALEETGCVGGNTGWQVAHLAVKQDGQLIGAMPLYLKQHSYGEFVFDWSWAQAYEQQGMNYYPKVLCAIPFTPVQGSRILCNPKSDVVEIQNALIGGLKSLLHENDLSSVHILFPMTSQAKVLKEQGFLLRDSVQFHWHNQDFQSFEQFLSALTMKRRRNIRREREQVAKEAITFRHVPGKESTDQDWEFFFDCYQNTYLEHHSAPYLNESFFKLWAKRMPDSLHLIIAEKDGIPIAASLLVVDRPSGKVFGRYWGAKVHIPCLHFETAYYQAIEYCIAEGIRTFEGGAQGEHKMARGFLPTTIQSAHLIKDPRFAKAIEHFLDREHQGIGAYVDELAEHSPLKSTKVQL</sequence>
<gene>
    <name evidence="1" type="ORF">B6A14_07535</name>
</gene>
<organism evidence="1 2">
    <name type="scientific">Polynucleobacter hirudinilacicola</name>
    <dbReference type="NCBI Taxonomy" id="1743166"/>
    <lineage>
        <taxon>Bacteria</taxon>
        <taxon>Pseudomonadati</taxon>
        <taxon>Pseudomonadota</taxon>
        <taxon>Betaproteobacteria</taxon>
        <taxon>Burkholderiales</taxon>
        <taxon>Burkholderiaceae</taxon>
        <taxon>Polynucleobacter</taxon>
    </lineage>
</organism>
<dbReference type="EMBL" id="NAIA01000003">
    <property type="protein sequence ID" value="OWF65631.1"/>
    <property type="molecule type" value="Genomic_DNA"/>
</dbReference>
<accession>A0A210RXE3</accession>
<name>A0A210RXE3_9BURK</name>
<dbReference type="InterPro" id="IPR007434">
    <property type="entry name" value="FemAB-like"/>
</dbReference>
<dbReference type="RefSeq" id="WP_087909871.1">
    <property type="nucleotide sequence ID" value="NZ_NAIA01000003.1"/>
</dbReference>
<dbReference type="Pfam" id="PF04339">
    <property type="entry name" value="FemAB_like"/>
    <property type="match status" value="1"/>
</dbReference>
<dbReference type="AlphaFoldDB" id="A0A210RXE3"/>
<reference evidence="1 2" key="1">
    <citation type="submission" date="2017-03" db="EMBL/GenBank/DDBJ databases">
        <title>New species Polynucleobacter sp. MWH-EgelM1-30-B4.</title>
        <authorList>
            <person name="Hahn M.W."/>
        </authorList>
    </citation>
    <scope>NUCLEOTIDE SEQUENCE [LARGE SCALE GENOMIC DNA]</scope>
    <source>
        <strain evidence="1 2">MWH-EgelM1-30-B4</strain>
    </source>
</reference>
<evidence type="ECO:0000313" key="1">
    <source>
        <dbReference type="EMBL" id="OWF65631.1"/>
    </source>
</evidence>
<dbReference type="PANTHER" id="PTHR47017">
    <property type="entry name" value="ACYL-COA"/>
    <property type="match status" value="1"/>
</dbReference>
<dbReference type="PANTHER" id="PTHR47017:SF1">
    <property type="entry name" value="ACYL-COA"/>
    <property type="match status" value="1"/>
</dbReference>
<dbReference type="InterPro" id="IPR016181">
    <property type="entry name" value="Acyl_CoA_acyltransferase"/>
</dbReference>
<dbReference type="GO" id="GO:0016740">
    <property type="term" value="F:transferase activity"/>
    <property type="evidence" value="ECO:0007669"/>
    <property type="project" value="UniProtKB-KW"/>
</dbReference>
<dbReference type="OrthoDB" id="9776898at2"/>
<comment type="caution">
    <text evidence="1">The sequence shown here is derived from an EMBL/GenBank/DDBJ whole genome shotgun (WGS) entry which is preliminary data.</text>
</comment>